<organism evidence="2">
    <name type="scientific">Rhizobium rhizogenes</name>
    <name type="common">Agrobacterium rhizogenes</name>
    <dbReference type="NCBI Taxonomy" id="359"/>
    <lineage>
        <taxon>Bacteria</taxon>
        <taxon>Pseudomonadati</taxon>
        <taxon>Pseudomonadota</taxon>
        <taxon>Alphaproteobacteria</taxon>
        <taxon>Hyphomicrobiales</taxon>
        <taxon>Rhizobiaceae</taxon>
        <taxon>Rhizobium/Agrobacterium group</taxon>
        <taxon>Rhizobium</taxon>
    </lineage>
</organism>
<reference evidence="2" key="1">
    <citation type="submission" date="2018-12" db="EMBL/GenBank/DDBJ databases">
        <title>Three Rhizobium rhizogenes strains isolated from the same crown gall tumor carry diverse plasmids.</title>
        <authorList>
            <person name="Pulawska J."/>
            <person name="Kuzmanovic N."/>
        </authorList>
    </citation>
    <scope>NUCLEOTIDE SEQUENCE</scope>
    <source>
        <strain evidence="2">C6.5</strain>
        <strain evidence="1">Colt5.8</strain>
        <plasmid evidence="2">pC6.5b</plasmid>
        <plasmid evidence="3">pC6.5c</plasmid>
        <plasmid evidence="1">pColt5.8a</plasmid>
    </source>
</reference>
<geneLocation type="plasmid" evidence="3">
    <name>pC6.5c</name>
</geneLocation>
<dbReference type="EMBL" id="MK318971">
    <property type="protein sequence ID" value="QCL09710.1"/>
    <property type="molecule type" value="Genomic_DNA"/>
</dbReference>
<proteinExistence type="predicted"/>
<accession>A0A7S4ZSN6</accession>
<dbReference type="EMBL" id="MK318988">
    <property type="protein sequence ID" value="QCL10502.1"/>
    <property type="molecule type" value="Genomic_DNA"/>
</dbReference>
<gene>
    <name evidence="1" type="ORF">pC5.8a_218</name>
    <name evidence="2" type="ORF">pC6.5b_453</name>
    <name evidence="3" type="ORF">pC6.5c_609</name>
</gene>
<evidence type="ECO:0000313" key="1">
    <source>
        <dbReference type="EMBL" id="QCL09710.1"/>
    </source>
</evidence>
<name>A0A7S4ZSN6_RHIRH</name>
<geneLocation type="plasmid" evidence="1">
    <name>pColt5.8a</name>
</geneLocation>
<geneLocation type="plasmid" evidence="2">
    <name>pC6.5b</name>
</geneLocation>
<keyword evidence="2" id="KW-0614">Plasmid</keyword>
<dbReference type="EMBL" id="MK318987">
    <property type="protein sequence ID" value="QCL10347.1"/>
    <property type="molecule type" value="Genomic_DNA"/>
</dbReference>
<protein>
    <submittedName>
        <fullName evidence="2">Uncharacterized protein</fullName>
    </submittedName>
</protein>
<evidence type="ECO:0000313" key="3">
    <source>
        <dbReference type="EMBL" id="QCL10502.1"/>
    </source>
</evidence>
<dbReference type="AlphaFoldDB" id="A0A7S4ZSN6"/>
<evidence type="ECO:0000313" key="2">
    <source>
        <dbReference type="EMBL" id="QCL10347.1"/>
    </source>
</evidence>
<sequence length="46" mass="5504">MEFVSWRLIGILRLHSQRHSTASDGGYEPWVSAEMDRFEREIEAFY</sequence>